<sequence length="103" mass="11129">MLDITPKATRSDPAAPVVSLPAFGLPAAADATITGTVELPFNDKDDKLIRSPVAVVISTKPIQFFEDGMENCTTLRCRPPKRVCCCNRCSRGIRGTGLLWIPN</sequence>
<dbReference type="VEuPathDB" id="FungiDB:PITG_19137"/>
<evidence type="ECO:0000313" key="1">
    <source>
        <dbReference type="EMBL" id="EEY68757.1"/>
    </source>
</evidence>
<accession>D0NYX4</accession>
<evidence type="ECO:0000313" key="2">
    <source>
        <dbReference type="Proteomes" id="UP000006643"/>
    </source>
</evidence>
<proteinExistence type="predicted"/>
<name>D0NYX4_PHYIT</name>
<keyword evidence="2" id="KW-1185">Reference proteome</keyword>
<gene>
    <name evidence="1" type="ORF">PITG_19137</name>
</gene>
<dbReference type="EMBL" id="DS028192">
    <property type="protein sequence ID" value="EEY68757.1"/>
    <property type="molecule type" value="Genomic_DNA"/>
</dbReference>
<dbReference type="Proteomes" id="UP000006643">
    <property type="component" value="Unassembled WGS sequence"/>
</dbReference>
<dbReference type="AlphaFoldDB" id="D0NYX4"/>
<dbReference type="RefSeq" id="XP_002997449.1">
    <property type="nucleotide sequence ID" value="XM_002997403.1"/>
</dbReference>
<dbReference type="InParanoid" id="D0NYX4"/>
<organism evidence="1 2">
    <name type="scientific">Phytophthora infestans (strain T30-4)</name>
    <name type="common">Potato late blight agent</name>
    <dbReference type="NCBI Taxonomy" id="403677"/>
    <lineage>
        <taxon>Eukaryota</taxon>
        <taxon>Sar</taxon>
        <taxon>Stramenopiles</taxon>
        <taxon>Oomycota</taxon>
        <taxon>Peronosporomycetes</taxon>
        <taxon>Peronosporales</taxon>
        <taxon>Peronosporaceae</taxon>
        <taxon>Phytophthora</taxon>
    </lineage>
</organism>
<protein>
    <submittedName>
        <fullName evidence="1">Uncharacterized protein</fullName>
    </submittedName>
</protein>
<dbReference type="KEGG" id="pif:PITG_19137"/>
<dbReference type="GeneID" id="9477513"/>
<dbReference type="HOGENOM" id="CLU_2269097_0_0_1"/>
<reference evidence="2" key="1">
    <citation type="journal article" date="2009" name="Nature">
        <title>Genome sequence and analysis of the Irish potato famine pathogen Phytophthora infestans.</title>
        <authorList>
            <consortium name="The Broad Institute Genome Sequencing Platform"/>
            <person name="Haas B.J."/>
            <person name="Kamoun S."/>
            <person name="Zody M.C."/>
            <person name="Jiang R.H."/>
            <person name="Handsaker R.E."/>
            <person name="Cano L.M."/>
            <person name="Grabherr M."/>
            <person name="Kodira C.D."/>
            <person name="Raffaele S."/>
            <person name="Torto-Alalibo T."/>
            <person name="Bozkurt T.O."/>
            <person name="Ah-Fong A.M."/>
            <person name="Alvarado L."/>
            <person name="Anderson V.L."/>
            <person name="Armstrong M.R."/>
            <person name="Avrova A."/>
            <person name="Baxter L."/>
            <person name="Beynon J."/>
            <person name="Boevink P.C."/>
            <person name="Bollmann S.R."/>
            <person name="Bos J.I."/>
            <person name="Bulone V."/>
            <person name="Cai G."/>
            <person name="Cakir C."/>
            <person name="Carrington J.C."/>
            <person name="Chawner M."/>
            <person name="Conti L."/>
            <person name="Costanzo S."/>
            <person name="Ewan R."/>
            <person name="Fahlgren N."/>
            <person name="Fischbach M.A."/>
            <person name="Fugelstad J."/>
            <person name="Gilroy E.M."/>
            <person name="Gnerre S."/>
            <person name="Green P.J."/>
            <person name="Grenville-Briggs L.J."/>
            <person name="Griffith J."/>
            <person name="Grunwald N.J."/>
            <person name="Horn K."/>
            <person name="Horner N.R."/>
            <person name="Hu C.H."/>
            <person name="Huitema E."/>
            <person name="Jeong D.H."/>
            <person name="Jones A.M."/>
            <person name="Jones J.D."/>
            <person name="Jones R.W."/>
            <person name="Karlsson E.K."/>
            <person name="Kunjeti S.G."/>
            <person name="Lamour K."/>
            <person name="Liu Z."/>
            <person name="Ma L."/>
            <person name="Maclean D."/>
            <person name="Chibucos M.C."/>
            <person name="McDonald H."/>
            <person name="McWalters J."/>
            <person name="Meijer H.J."/>
            <person name="Morgan W."/>
            <person name="Morris P.F."/>
            <person name="Munro C.A."/>
            <person name="O'Neill K."/>
            <person name="Ospina-Giraldo M."/>
            <person name="Pinzon A."/>
            <person name="Pritchard L."/>
            <person name="Ramsahoye B."/>
            <person name="Ren Q."/>
            <person name="Restrepo S."/>
            <person name="Roy S."/>
            <person name="Sadanandom A."/>
            <person name="Savidor A."/>
            <person name="Schornack S."/>
            <person name="Schwartz D.C."/>
            <person name="Schumann U.D."/>
            <person name="Schwessinger B."/>
            <person name="Seyer L."/>
            <person name="Sharpe T."/>
            <person name="Silvar C."/>
            <person name="Song J."/>
            <person name="Studholme D.J."/>
            <person name="Sykes S."/>
            <person name="Thines M."/>
            <person name="van de Vondervoort P.J."/>
            <person name="Phuntumart V."/>
            <person name="Wawra S."/>
            <person name="Weide R."/>
            <person name="Win J."/>
            <person name="Young C."/>
            <person name="Zhou S."/>
            <person name="Fry W."/>
            <person name="Meyers B.C."/>
            <person name="van West P."/>
            <person name="Ristaino J."/>
            <person name="Govers F."/>
            <person name="Birch P.R."/>
            <person name="Whisson S.C."/>
            <person name="Judelson H.S."/>
            <person name="Nusbaum C."/>
        </authorList>
    </citation>
    <scope>NUCLEOTIDE SEQUENCE [LARGE SCALE GENOMIC DNA]</scope>
    <source>
        <strain evidence="2">T30-4</strain>
    </source>
</reference>